<dbReference type="CDD" id="cd01949">
    <property type="entry name" value="GGDEF"/>
    <property type="match status" value="1"/>
</dbReference>
<dbReference type="Gene3D" id="3.30.450.20">
    <property type="entry name" value="PAS domain"/>
    <property type="match status" value="1"/>
</dbReference>
<dbReference type="InterPro" id="IPR052155">
    <property type="entry name" value="Biofilm_reg_signaling"/>
</dbReference>
<evidence type="ECO:0000259" key="4">
    <source>
        <dbReference type="PROSITE" id="PS50887"/>
    </source>
</evidence>
<gene>
    <name evidence="5" type="ORF">GM676_22975</name>
</gene>
<dbReference type="AlphaFoldDB" id="A0A6L6PP87"/>
<proteinExistence type="predicted"/>
<dbReference type="Gene3D" id="3.40.50.2300">
    <property type="match status" value="1"/>
</dbReference>
<dbReference type="PANTHER" id="PTHR44757">
    <property type="entry name" value="DIGUANYLATE CYCLASE DGCP"/>
    <property type="match status" value="1"/>
</dbReference>
<evidence type="ECO:0000259" key="2">
    <source>
        <dbReference type="PROSITE" id="PS50113"/>
    </source>
</evidence>
<feature type="domain" description="PAC" evidence="2">
    <location>
        <begin position="230"/>
        <end position="282"/>
    </location>
</feature>
<dbReference type="Gene3D" id="3.20.20.450">
    <property type="entry name" value="EAL domain"/>
    <property type="match status" value="1"/>
</dbReference>
<dbReference type="InterPro" id="IPR000014">
    <property type="entry name" value="PAS"/>
</dbReference>
<evidence type="ECO:0000259" key="3">
    <source>
        <dbReference type="PROSITE" id="PS50883"/>
    </source>
</evidence>
<dbReference type="NCBIfam" id="TIGR00229">
    <property type="entry name" value="sensory_box"/>
    <property type="match status" value="1"/>
</dbReference>
<dbReference type="Gene3D" id="3.30.70.270">
    <property type="match status" value="1"/>
</dbReference>
<dbReference type="SMART" id="SM00052">
    <property type="entry name" value="EAL"/>
    <property type="match status" value="1"/>
</dbReference>
<dbReference type="Pfam" id="PF00563">
    <property type="entry name" value="EAL"/>
    <property type="match status" value="1"/>
</dbReference>
<dbReference type="PROSITE" id="PS50113">
    <property type="entry name" value="PAC"/>
    <property type="match status" value="1"/>
</dbReference>
<dbReference type="InterPro" id="IPR035919">
    <property type="entry name" value="EAL_sf"/>
</dbReference>
<dbReference type="InterPro" id="IPR001633">
    <property type="entry name" value="EAL_dom"/>
</dbReference>
<evidence type="ECO:0000313" key="6">
    <source>
        <dbReference type="Proteomes" id="UP000475582"/>
    </source>
</evidence>
<dbReference type="SUPFAM" id="SSF55073">
    <property type="entry name" value="Nucleotide cyclase"/>
    <property type="match status" value="1"/>
</dbReference>
<protein>
    <submittedName>
        <fullName evidence="5">EAL domain-containing protein</fullName>
    </submittedName>
</protein>
<dbReference type="CDD" id="cd00130">
    <property type="entry name" value="PAS"/>
    <property type="match status" value="1"/>
</dbReference>
<dbReference type="Pfam" id="PF00990">
    <property type="entry name" value="GGDEF"/>
    <property type="match status" value="1"/>
</dbReference>
<dbReference type="EMBL" id="WNKY01000034">
    <property type="protein sequence ID" value="MTV40431.1"/>
    <property type="molecule type" value="Genomic_DNA"/>
</dbReference>
<keyword evidence="6" id="KW-1185">Reference proteome</keyword>
<feature type="domain" description="GGDEF" evidence="4">
    <location>
        <begin position="314"/>
        <end position="447"/>
    </location>
</feature>
<evidence type="ECO:0000259" key="1">
    <source>
        <dbReference type="PROSITE" id="PS50112"/>
    </source>
</evidence>
<dbReference type="SMART" id="SM00091">
    <property type="entry name" value="PAS"/>
    <property type="match status" value="1"/>
</dbReference>
<sequence>MCYCHRRWRTPAREGNKMDIHMLAVIRDPSERAYLEQTLGALCRAEDVITLQFACTLAELGRAAIPPPDLVLLSPSLQQDSLLEFGEALRAVCGGSPVIVLAHDIAQLQARQELKLGAVAYLVNSTLGREQLRQVVPSVVSAMRQCRRQMGDQAHGKVVLDAIADAVISTNARGSVDYCNPAARRLLNLSLAQILDMPVNELMVLHDAKSQSKLEHPVLQVLASGEVVRVGGDCVLTRPDGIELMIEDATAPIADPDGRVRGVVMVFHDITTARELQAQVDHLAWHDFLTGLPNRFAAQRHLNQILEQARADDAPLAVMYLDLDKFKLVNDTLGHAAGDALLVSVASRLRACFRVVDLISRQGGDEFVVLMAPGTSRLDATHAAQRISAAVAAPHEIDGEQVHIGCSIGMALFPADGDSGDVLLRHADTALHAAKAGGRNGWRFFQPELLSNAIERRQLENGLRQALGASEFELFYQPKIRLSDGALCGCEALLRWQHPAWGWVDPTRFIRSAEESGLIIPLGRWVLRQATRQAQRWQHAGQLPGAVAINVSALELRQTGFADYLSDCLRRAALDPAALQLELTESALMRDMPGAQALLQRLKGIGVSLAIDDFGTGYSSLSYLADFPIDILKIDRSFVHGIDHAVSRRQTLLRAVLGLAGSLSIAAVAEGVETVQEADFLNDAGCPQGQGYFYSRAVDALTFERMFLAAPAAAP</sequence>
<accession>A0A6L6PP87</accession>
<dbReference type="PROSITE" id="PS50112">
    <property type="entry name" value="PAS"/>
    <property type="match status" value="1"/>
</dbReference>
<dbReference type="SMART" id="SM00267">
    <property type="entry name" value="GGDEF"/>
    <property type="match status" value="1"/>
</dbReference>
<comment type="caution">
    <text evidence="5">The sequence shown here is derived from an EMBL/GenBank/DDBJ whole genome shotgun (WGS) entry which is preliminary data.</text>
</comment>
<dbReference type="InterPro" id="IPR013767">
    <property type="entry name" value="PAS_fold"/>
</dbReference>
<dbReference type="InterPro" id="IPR029787">
    <property type="entry name" value="Nucleotide_cyclase"/>
</dbReference>
<dbReference type="SUPFAM" id="SSF141868">
    <property type="entry name" value="EAL domain-like"/>
    <property type="match status" value="1"/>
</dbReference>
<dbReference type="SUPFAM" id="SSF55785">
    <property type="entry name" value="PYP-like sensor domain (PAS domain)"/>
    <property type="match status" value="1"/>
</dbReference>
<dbReference type="Proteomes" id="UP000475582">
    <property type="component" value="Unassembled WGS sequence"/>
</dbReference>
<dbReference type="PROSITE" id="PS50887">
    <property type="entry name" value="GGDEF"/>
    <property type="match status" value="1"/>
</dbReference>
<organism evidence="5 6">
    <name type="scientific">Duganella radicis</name>
    <dbReference type="NCBI Taxonomy" id="551988"/>
    <lineage>
        <taxon>Bacteria</taxon>
        <taxon>Pseudomonadati</taxon>
        <taxon>Pseudomonadota</taxon>
        <taxon>Betaproteobacteria</taxon>
        <taxon>Burkholderiales</taxon>
        <taxon>Oxalobacteraceae</taxon>
        <taxon>Telluria group</taxon>
        <taxon>Duganella</taxon>
    </lineage>
</organism>
<dbReference type="InterPro" id="IPR000160">
    <property type="entry name" value="GGDEF_dom"/>
</dbReference>
<evidence type="ECO:0000313" key="5">
    <source>
        <dbReference type="EMBL" id="MTV40431.1"/>
    </source>
</evidence>
<dbReference type="FunFam" id="3.30.70.270:FF:000001">
    <property type="entry name" value="Diguanylate cyclase domain protein"/>
    <property type="match status" value="1"/>
</dbReference>
<dbReference type="GO" id="GO:0006355">
    <property type="term" value="P:regulation of DNA-templated transcription"/>
    <property type="evidence" value="ECO:0007669"/>
    <property type="project" value="InterPro"/>
</dbReference>
<dbReference type="InterPro" id="IPR035965">
    <property type="entry name" value="PAS-like_dom_sf"/>
</dbReference>
<dbReference type="GO" id="GO:0003824">
    <property type="term" value="F:catalytic activity"/>
    <property type="evidence" value="ECO:0007669"/>
    <property type="project" value="UniProtKB-ARBA"/>
</dbReference>
<reference evidence="5 6" key="1">
    <citation type="submission" date="2019-11" db="EMBL/GenBank/DDBJ databases">
        <title>Type strains purchased from KCTC, JCM and DSMZ.</title>
        <authorList>
            <person name="Lu H."/>
        </authorList>
    </citation>
    <scope>NUCLEOTIDE SEQUENCE [LARGE SCALE GENOMIC DNA]</scope>
    <source>
        <strain evidence="5 6">KCTC 22382</strain>
    </source>
</reference>
<dbReference type="CDD" id="cd01948">
    <property type="entry name" value="EAL"/>
    <property type="match status" value="1"/>
</dbReference>
<dbReference type="PANTHER" id="PTHR44757:SF2">
    <property type="entry name" value="BIOFILM ARCHITECTURE MAINTENANCE PROTEIN MBAA"/>
    <property type="match status" value="1"/>
</dbReference>
<dbReference type="InterPro" id="IPR000700">
    <property type="entry name" value="PAS-assoc_C"/>
</dbReference>
<dbReference type="NCBIfam" id="TIGR00254">
    <property type="entry name" value="GGDEF"/>
    <property type="match status" value="1"/>
</dbReference>
<dbReference type="Pfam" id="PF00989">
    <property type="entry name" value="PAS"/>
    <property type="match status" value="1"/>
</dbReference>
<feature type="domain" description="PAS" evidence="1">
    <location>
        <begin position="152"/>
        <end position="225"/>
    </location>
</feature>
<dbReference type="OrthoDB" id="9813903at2"/>
<dbReference type="PROSITE" id="PS50883">
    <property type="entry name" value="EAL"/>
    <property type="match status" value="1"/>
</dbReference>
<dbReference type="InterPro" id="IPR011006">
    <property type="entry name" value="CheY-like_superfamily"/>
</dbReference>
<name>A0A6L6PP87_9BURK</name>
<dbReference type="SUPFAM" id="SSF52172">
    <property type="entry name" value="CheY-like"/>
    <property type="match status" value="1"/>
</dbReference>
<feature type="domain" description="EAL" evidence="3">
    <location>
        <begin position="456"/>
        <end position="711"/>
    </location>
</feature>
<dbReference type="InterPro" id="IPR043128">
    <property type="entry name" value="Rev_trsase/Diguanyl_cyclase"/>
</dbReference>